<keyword evidence="2" id="KW-1185">Reference proteome</keyword>
<evidence type="ECO:0000313" key="2">
    <source>
        <dbReference type="Proteomes" id="UP000266723"/>
    </source>
</evidence>
<dbReference type="EMBL" id="QGKV02001556">
    <property type="protein sequence ID" value="KAF3516242.1"/>
    <property type="molecule type" value="Genomic_DNA"/>
</dbReference>
<sequence>MEEMRARDIHTLQLAEKVEALALLSDYETQQKLDTVEKMVFHIGLYASEFQINYFPLNQLLYASVLCYRTGVDQHGALVQPSLVVVYFGGPKSRATHWKQTVMYLEDRLTICEALQGFKNSTLQSVEVPSKRSRTSNLQL</sequence>
<organism evidence="1 2">
    <name type="scientific">Brassica cretica</name>
    <name type="common">Mustard</name>
    <dbReference type="NCBI Taxonomy" id="69181"/>
    <lineage>
        <taxon>Eukaryota</taxon>
        <taxon>Viridiplantae</taxon>
        <taxon>Streptophyta</taxon>
        <taxon>Embryophyta</taxon>
        <taxon>Tracheophyta</taxon>
        <taxon>Spermatophyta</taxon>
        <taxon>Magnoliopsida</taxon>
        <taxon>eudicotyledons</taxon>
        <taxon>Gunneridae</taxon>
        <taxon>Pentapetalae</taxon>
        <taxon>rosids</taxon>
        <taxon>malvids</taxon>
        <taxon>Brassicales</taxon>
        <taxon>Brassicaceae</taxon>
        <taxon>Brassiceae</taxon>
        <taxon>Brassica</taxon>
    </lineage>
</organism>
<accession>A0ABQ7APZ7</accession>
<dbReference type="Proteomes" id="UP000266723">
    <property type="component" value="Unassembled WGS sequence"/>
</dbReference>
<evidence type="ECO:0000313" key="1">
    <source>
        <dbReference type="EMBL" id="KAF3516242.1"/>
    </source>
</evidence>
<gene>
    <name evidence="1" type="ORF">DY000_02058807</name>
</gene>
<comment type="caution">
    <text evidence="1">The sequence shown here is derived from an EMBL/GenBank/DDBJ whole genome shotgun (WGS) entry which is preliminary data.</text>
</comment>
<reference evidence="1 2" key="1">
    <citation type="journal article" date="2020" name="BMC Genomics">
        <title>Intraspecific diversification of the crop wild relative Brassica cretica Lam. using demographic model selection.</title>
        <authorList>
            <person name="Kioukis A."/>
            <person name="Michalopoulou V.A."/>
            <person name="Briers L."/>
            <person name="Pirintsos S."/>
            <person name="Studholme D.J."/>
            <person name="Pavlidis P."/>
            <person name="Sarris P.F."/>
        </authorList>
    </citation>
    <scope>NUCLEOTIDE SEQUENCE [LARGE SCALE GENOMIC DNA]</scope>
    <source>
        <strain evidence="2">cv. PFS-1207/04</strain>
    </source>
</reference>
<proteinExistence type="predicted"/>
<protein>
    <submittedName>
        <fullName evidence="1">Uncharacterized protein</fullName>
    </submittedName>
</protein>
<name>A0ABQ7APZ7_BRACR</name>